<accession>A0A7J7K7X7</accession>
<dbReference type="OrthoDB" id="7434275at2759"/>
<proteinExistence type="predicted"/>
<comment type="caution">
    <text evidence="1">The sequence shown here is derived from an EMBL/GenBank/DDBJ whole genome shotgun (WGS) entry which is preliminary data.</text>
</comment>
<evidence type="ECO:0000313" key="1">
    <source>
        <dbReference type="EMBL" id="KAF6034357.1"/>
    </source>
</evidence>
<protein>
    <submittedName>
        <fullName evidence="1">Uncharacterized protein</fullName>
    </submittedName>
</protein>
<dbReference type="EMBL" id="VXIV02001095">
    <property type="protein sequence ID" value="KAF6034357.1"/>
    <property type="molecule type" value="Genomic_DNA"/>
</dbReference>
<sequence length="75" mass="8218">MTAPFTKDEISKVVKALKKNKSAEGGDLKAEQLKYGPNIVFKSITEIFNIIATTGESPSYIALSLLMSIPLKFKL</sequence>
<keyword evidence="2" id="KW-1185">Reference proteome</keyword>
<gene>
    <name evidence="1" type="ORF">EB796_007332</name>
</gene>
<dbReference type="Proteomes" id="UP000593567">
    <property type="component" value="Unassembled WGS sequence"/>
</dbReference>
<name>A0A7J7K7X7_BUGNE</name>
<dbReference type="AlphaFoldDB" id="A0A7J7K7X7"/>
<organism evidence="1 2">
    <name type="scientific">Bugula neritina</name>
    <name type="common">Brown bryozoan</name>
    <name type="synonym">Sertularia neritina</name>
    <dbReference type="NCBI Taxonomy" id="10212"/>
    <lineage>
        <taxon>Eukaryota</taxon>
        <taxon>Metazoa</taxon>
        <taxon>Spiralia</taxon>
        <taxon>Lophotrochozoa</taxon>
        <taxon>Bryozoa</taxon>
        <taxon>Gymnolaemata</taxon>
        <taxon>Cheilostomatida</taxon>
        <taxon>Flustrina</taxon>
        <taxon>Buguloidea</taxon>
        <taxon>Bugulidae</taxon>
        <taxon>Bugula</taxon>
    </lineage>
</organism>
<evidence type="ECO:0000313" key="2">
    <source>
        <dbReference type="Proteomes" id="UP000593567"/>
    </source>
</evidence>
<reference evidence="1" key="1">
    <citation type="submission" date="2020-06" db="EMBL/GenBank/DDBJ databases">
        <title>Draft genome of Bugula neritina, a colonial animal packing powerful symbionts and potential medicines.</title>
        <authorList>
            <person name="Rayko M."/>
        </authorList>
    </citation>
    <scope>NUCLEOTIDE SEQUENCE [LARGE SCALE GENOMIC DNA]</scope>
    <source>
        <strain evidence="1">Kwan_BN1</strain>
    </source>
</reference>